<accession>A0A7I8L0B6</accession>
<reference evidence="1" key="1">
    <citation type="submission" date="2020-02" db="EMBL/GenBank/DDBJ databases">
        <authorList>
            <person name="Scholz U."/>
            <person name="Mascher M."/>
            <person name="Fiebig A."/>
        </authorList>
    </citation>
    <scope>NUCLEOTIDE SEQUENCE</scope>
</reference>
<evidence type="ECO:0000313" key="1">
    <source>
        <dbReference type="EMBL" id="CAA7402654.1"/>
    </source>
</evidence>
<gene>
    <name evidence="1" type="ORF">SI8410_09013332</name>
</gene>
<proteinExistence type="predicted"/>
<sequence length="95" mass="11111">MLSRGGDSSPKGSHFFRVYDHSLPHTCWPPVTWKGSGTHVPLSIQAKLLEPLLVAIPRLCFRPTYRPDWPAPILQYFYFYFLKVKIEYVENIIFK</sequence>
<name>A0A7I8L0B6_SPIIN</name>
<protein>
    <submittedName>
        <fullName evidence="1">Uncharacterized protein</fullName>
    </submittedName>
</protein>
<evidence type="ECO:0000313" key="2">
    <source>
        <dbReference type="Proteomes" id="UP000663760"/>
    </source>
</evidence>
<organism evidence="1 2">
    <name type="scientific">Spirodela intermedia</name>
    <name type="common">Intermediate duckweed</name>
    <dbReference type="NCBI Taxonomy" id="51605"/>
    <lineage>
        <taxon>Eukaryota</taxon>
        <taxon>Viridiplantae</taxon>
        <taxon>Streptophyta</taxon>
        <taxon>Embryophyta</taxon>
        <taxon>Tracheophyta</taxon>
        <taxon>Spermatophyta</taxon>
        <taxon>Magnoliopsida</taxon>
        <taxon>Liliopsida</taxon>
        <taxon>Araceae</taxon>
        <taxon>Lemnoideae</taxon>
        <taxon>Spirodela</taxon>
    </lineage>
</organism>
<keyword evidence="2" id="KW-1185">Reference proteome</keyword>
<dbReference type="EMBL" id="LR746272">
    <property type="protein sequence ID" value="CAA7402654.1"/>
    <property type="molecule type" value="Genomic_DNA"/>
</dbReference>
<dbReference type="AlphaFoldDB" id="A0A7I8L0B6"/>
<dbReference type="Proteomes" id="UP000663760">
    <property type="component" value="Chromosome 9"/>
</dbReference>